<protein>
    <submittedName>
        <fullName evidence="5">Uncharacterized protein YcnI</fullName>
    </submittedName>
</protein>
<feature type="compositionally biased region" description="Low complexity" evidence="1">
    <location>
        <begin position="193"/>
        <end position="210"/>
    </location>
</feature>
<name>A0A4V3D0B6_LABRH</name>
<feature type="region of interest" description="Disordered" evidence="1">
    <location>
        <begin position="187"/>
        <end position="211"/>
    </location>
</feature>
<dbReference type="AlphaFoldDB" id="A0A4V3D0B6"/>
<organism evidence="5 6">
    <name type="scientific">Labedaea rhizosphaerae</name>
    <dbReference type="NCBI Taxonomy" id="598644"/>
    <lineage>
        <taxon>Bacteria</taxon>
        <taxon>Bacillati</taxon>
        <taxon>Actinomycetota</taxon>
        <taxon>Actinomycetes</taxon>
        <taxon>Pseudonocardiales</taxon>
        <taxon>Pseudonocardiaceae</taxon>
        <taxon>Labedaea</taxon>
    </lineage>
</organism>
<keyword evidence="3" id="KW-0732">Signal</keyword>
<gene>
    <name evidence="5" type="ORF">EV186_1011080</name>
</gene>
<evidence type="ECO:0000256" key="1">
    <source>
        <dbReference type="SAM" id="MobiDB-lite"/>
    </source>
</evidence>
<dbReference type="OrthoDB" id="9810871at2"/>
<feature type="domain" description="YncI copper-binding" evidence="4">
    <location>
        <begin position="31"/>
        <end position="182"/>
    </location>
</feature>
<evidence type="ECO:0000259" key="4">
    <source>
        <dbReference type="Pfam" id="PF07987"/>
    </source>
</evidence>
<keyword evidence="2" id="KW-0472">Membrane</keyword>
<feature type="transmembrane region" description="Helical" evidence="2">
    <location>
        <begin position="215"/>
        <end position="236"/>
    </location>
</feature>
<evidence type="ECO:0000256" key="3">
    <source>
        <dbReference type="SAM" id="SignalP"/>
    </source>
</evidence>
<feature type="chain" id="PRO_5020649718" evidence="3">
    <location>
        <begin position="31"/>
        <end position="244"/>
    </location>
</feature>
<dbReference type="Pfam" id="PF07987">
    <property type="entry name" value="DUF1775"/>
    <property type="match status" value="1"/>
</dbReference>
<reference evidence="5 6" key="1">
    <citation type="submission" date="2019-03" db="EMBL/GenBank/DDBJ databases">
        <title>Genomic Encyclopedia of Type Strains, Phase IV (KMG-IV): sequencing the most valuable type-strain genomes for metagenomic binning, comparative biology and taxonomic classification.</title>
        <authorList>
            <person name="Goeker M."/>
        </authorList>
    </citation>
    <scope>NUCLEOTIDE SEQUENCE [LARGE SCALE GENOMIC DNA]</scope>
    <source>
        <strain evidence="5 6">DSM 45361</strain>
    </source>
</reference>
<dbReference type="InterPro" id="IPR012533">
    <property type="entry name" value="YcnI-copper_dom"/>
</dbReference>
<keyword evidence="6" id="KW-1185">Reference proteome</keyword>
<dbReference type="CDD" id="cd08545">
    <property type="entry name" value="YcnI_like"/>
    <property type="match status" value="1"/>
</dbReference>
<accession>A0A4V3D0B6</accession>
<dbReference type="PROSITE" id="PS51318">
    <property type="entry name" value="TAT"/>
    <property type="match status" value="1"/>
</dbReference>
<dbReference type="InterPro" id="IPR038507">
    <property type="entry name" value="YcnI-like_sf"/>
</dbReference>
<dbReference type="EMBL" id="SNXZ01000001">
    <property type="protein sequence ID" value="TDQ05115.1"/>
    <property type="molecule type" value="Genomic_DNA"/>
</dbReference>
<evidence type="ECO:0000313" key="6">
    <source>
        <dbReference type="Proteomes" id="UP000295444"/>
    </source>
</evidence>
<evidence type="ECO:0000313" key="5">
    <source>
        <dbReference type="EMBL" id="TDQ05115.1"/>
    </source>
</evidence>
<keyword evidence="2" id="KW-0812">Transmembrane</keyword>
<dbReference type="RefSeq" id="WP_133847921.1">
    <property type="nucleotide sequence ID" value="NZ_SNXZ01000001.1"/>
</dbReference>
<feature type="signal peptide" evidence="3">
    <location>
        <begin position="1"/>
        <end position="30"/>
    </location>
</feature>
<comment type="caution">
    <text evidence="5">The sequence shown here is derived from an EMBL/GenBank/DDBJ whole genome shotgun (WGS) entry which is preliminary data.</text>
</comment>
<dbReference type="Proteomes" id="UP000295444">
    <property type="component" value="Unassembled WGS sequence"/>
</dbReference>
<evidence type="ECO:0000256" key="2">
    <source>
        <dbReference type="SAM" id="Phobius"/>
    </source>
</evidence>
<dbReference type="InterPro" id="IPR006311">
    <property type="entry name" value="TAT_signal"/>
</dbReference>
<sequence>MSTNRFLLRAGAIGLTAGALAVLGSGIASAHVTAKVLGEPATQGGYTKITFRVPNEQETAGTIKLQVTIDPKYALSSVSTKPMPGWTASVTKTKLNPPVQSGNTKVDEAVTGVTWTAAKGTKIAPGQFDEFEISAGRLPANTDQLVLPAKQTYDNGDVVDWNAPPVADGAEEPDHPAPVVTLTAASGGEHADPAATQQAAPAAATPSSSDDTARWLGGAGLVVGALGLGVGIGATVRARKVAQA</sequence>
<dbReference type="Gene3D" id="2.60.40.2230">
    <property type="entry name" value="Uncharacterised protein YcnI-like PF07987, DUF1775"/>
    <property type="match status" value="1"/>
</dbReference>
<proteinExistence type="predicted"/>
<keyword evidence="2" id="KW-1133">Transmembrane helix</keyword>